<feature type="non-terminal residue" evidence="2">
    <location>
        <position position="1"/>
    </location>
</feature>
<keyword evidence="3" id="KW-1185">Reference proteome</keyword>
<proteinExistence type="predicted"/>
<feature type="non-terminal residue" evidence="2">
    <location>
        <position position="174"/>
    </location>
</feature>
<feature type="transmembrane region" description="Helical" evidence="1">
    <location>
        <begin position="87"/>
        <end position="105"/>
    </location>
</feature>
<gene>
    <name evidence="2" type="ORF">L9F63_007060</name>
</gene>
<reference evidence="2" key="2">
    <citation type="submission" date="2023-05" db="EMBL/GenBank/DDBJ databases">
        <authorList>
            <person name="Fouks B."/>
        </authorList>
    </citation>
    <scope>NUCLEOTIDE SEQUENCE</scope>
    <source>
        <strain evidence="2">Stay&amp;Tobe</strain>
        <tissue evidence="2">Testes</tissue>
    </source>
</reference>
<evidence type="ECO:0000313" key="3">
    <source>
        <dbReference type="Proteomes" id="UP001233999"/>
    </source>
</evidence>
<feature type="transmembrane region" description="Helical" evidence="1">
    <location>
        <begin position="150"/>
        <end position="168"/>
    </location>
</feature>
<feature type="transmembrane region" description="Helical" evidence="1">
    <location>
        <begin position="50"/>
        <end position="67"/>
    </location>
</feature>
<sequence length="174" mass="20466">IIGMISLCIVKSSYLLTVLLFRSLGPSYVFKLIFFLNLNLNYVAVFQPDYLKLIHTKLILLSIWFILRKHYVIGMLQLLSMHCYFRAVGRGLYFNMSTFIFNTLFPSPLQFSSKHQVFSVAFTSATVFDLMFLVCIYIDDTVYITIYYPYMTIAFIPLTILLLTQWTYKFYIIL</sequence>
<dbReference type="AlphaFoldDB" id="A0AAD7Z8G7"/>
<name>A0AAD7Z8G7_DIPPU</name>
<keyword evidence="1" id="KW-1133">Transmembrane helix</keyword>
<keyword evidence="1" id="KW-0812">Transmembrane</keyword>
<dbReference type="Proteomes" id="UP001233999">
    <property type="component" value="Unassembled WGS sequence"/>
</dbReference>
<reference evidence="2" key="1">
    <citation type="journal article" date="2023" name="IScience">
        <title>Live-bearing cockroach genome reveals convergent evolutionary mechanisms linked to viviparity in insects and beyond.</title>
        <authorList>
            <person name="Fouks B."/>
            <person name="Harrison M.C."/>
            <person name="Mikhailova A.A."/>
            <person name="Marchal E."/>
            <person name="English S."/>
            <person name="Carruthers M."/>
            <person name="Jennings E.C."/>
            <person name="Chiamaka E.L."/>
            <person name="Frigard R.A."/>
            <person name="Pippel M."/>
            <person name="Attardo G.M."/>
            <person name="Benoit J.B."/>
            <person name="Bornberg-Bauer E."/>
            <person name="Tobe S.S."/>
        </authorList>
    </citation>
    <scope>NUCLEOTIDE SEQUENCE</scope>
    <source>
        <strain evidence="2">Stay&amp;Tobe</strain>
    </source>
</reference>
<feature type="transmembrane region" description="Helical" evidence="1">
    <location>
        <begin position="117"/>
        <end position="138"/>
    </location>
</feature>
<keyword evidence="1" id="KW-0472">Membrane</keyword>
<evidence type="ECO:0000256" key="1">
    <source>
        <dbReference type="SAM" id="Phobius"/>
    </source>
</evidence>
<comment type="caution">
    <text evidence="2">The sequence shown here is derived from an EMBL/GenBank/DDBJ whole genome shotgun (WGS) entry which is preliminary data.</text>
</comment>
<protein>
    <submittedName>
        <fullName evidence="2">Uncharacterized protein</fullName>
    </submittedName>
</protein>
<evidence type="ECO:0000313" key="2">
    <source>
        <dbReference type="EMBL" id="KAJ9576095.1"/>
    </source>
</evidence>
<feature type="transmembrane region" description="Helical" evidence="1">
    <location>
        <begin position="12"/>
        <end position="30"/>
    </location>
</feature>
<dbReference type="EMBL" id="JASPKZ010009809">
    <property type="protein sequence ID" value="KAJ9576095.1"/>
    <property type="molecule type" value="Genomic_DNA"/>
</dbReference>
<organism evidence="2 3">
    <name type="scientific">Diploptera punctata</name>
    <name type="common">Pacific beetle cockroach</name>
    <dbReference type="NCBI Taxonomy" id="6984"/>
    <lineage>
        <taxon>Eukaryota</taxon>
        <taxon>Metazoa</taxon>
        <taxon>Ecdysozoa</taxon>
        <taxon>Arthropoda</taxon>
        <taxon>Hexapoda</taxon>
        <taxon>Insecta</taxon>
        <taxon>Pterygota</taxon>
        <taxon>Neoptera</taxon>
        <taxon>Polyneoptera</taxon>
        <taxon>Dictyoptera</taxon>
        <taxon>Blattodea</taxon>
        <taxon>Blaberoidea</taxon>
        <taxon>Blaberidae</taxon>
        <taxon>Diplopterinae</taxon>
        <taxon>Diploptera</taxon>
    </lineage>
</organism>
<accession>A0AAD7Z8G7</accession>